<keyword evidence="2" id="KW-1185">Reference proteome</keyword>
<reference evidence="1" key="1">
    <citation type="submission" date="2023-04" db="EMBL/GenBank/DDBJ databases">
        <title>Ambrosiozyma monospora NBRC 10751.</title>
        <authorList>
            <person name="Ichikawa N."/>
            <person name="Sato H."/>
            <person name="Tonouchi N."/>
        </authorList>
    </citation>
    <scope>NUCLEOTIDE SEQUENCE</scope>
    <source>
        <strain evidence="1">NBRC 10751</strain>
    </source>
</reference>
<comment type="caution">
    <text evidence="1">The sequence shown here is derived from an EMBL/GenBank/DDBJ whole genome shotgun (WGS) entry which is preliminary data.</text>
</comment>
<organism evidence="1 2">
    <name type="scientific">Ambrosiozyma monospora</name>
    <name type="common">Yeast</name>
    <name type="synonym">Endomycopsis monosporus</name>
    <dbReference type="NCBI Taxonomy" id="43982"/>
    <lineage>
        <taxon>Eukaryota</taxon>
        <taxon>Fungi</taxon>
        <taxon>Dikarya</taxon>
        <taxon>Ascomycota</taxon>
        <taxon>Saccharomycotina</taxon>
        <taxon>Pichiomycetes</taxon>
        <taxon>Pichiales</taxon>
        <taxon>Pichiaceae</taxon>
        <taxon>Ambrosiozyma</taxon>
    </lineage>
</organism>
<proteinExistence type="predicted"/>
<dbReference type="Proteomes" id="UP001165064">
    <property type="component" value="Unassembled WGS sequence"/>
</dbReference>
<dbReference type="EMBL" id="BSXS01000868">
    <property type="protein sequence ID" value="GME74222.1"/>
    <property type="molecule type" value="Genomic_DNA"/>
</dbReference>
<sequence>MFMTFQYVDILLEFDDADTDDIDTTTISRVTDKVSNPSENHYSCHPMQDSFQYDVNQVFSLTLESFFHHFDWGLAPTWKQSKQSFLDEIKAYKMIWEHNESCNDPDSLINVPRFLFSGETNKNNMVRIRADNGEGRIVCGPYMVLEKLDDCRILENDS</sequence>
<protein>
    <submittedName>
        <fullName evidence="1">Unnamed protein product</fullName>
    </submittedName>
</protein>
<name>A0ACB5SVE4_AMBMO</name>
<accession>A0ACB5SVE4</accession>
<gene>
    <name evidence="1" type="ORF">Amon02_000169200</name>
</gene>
<evidence type="ECO:0000313" key="2">
    <source>
        <dbReference type="Proteomes" id="UP001165064"/>
    </source>
</evidence>
<evidence type="ECO:0000313" key="1">
    <source>
        <dbReference type="EMBL" id="GME74222.1"/>
    </source>
</evidence>